<name>A0AAN9GKN2_9CAEN</name>
<protein>
    <submittedName>
        <fullName evidence="2">Uncharacterized protein</fullName>
    </submittedName>
</protein>
<dbReference type="EMBL" id="JBAMIC010000002">
    <property type="protein sequence ID" value="KAK7112293.1"/>
    <property type="molecule type" value="Genomic_DNA"/>
</dbReference>
<dbReference type="AlphaFoldDB" id="A0AAN9GKN2"/>
<evidence type="ECO:0000313" key="2">
    <source>
        <dbReference type="EMBL" id="KAK7112293.1"/>
    </source>
</evidence>
<proteinExistence type="predicted"/>
<comment type="caution">
    <text evidence="2">The sequence shown here is derived from an EMBL/GenBank/DDBJ whole genome shotgun (WGS) entry which is preliminary data.</text>
</comment>
<sequence>MSSVGSFRIRLKSRLANKPRSPPDSAGSGTTLESPDEGDKCSTPYRLPRISPRATPCTDNTHISPDSEEKVWGRFGYEDNIRMPELGPSVHKALMNHPPTPGVCVPTVVPQGVGSRSVAAAQRYRQSVMVVPKFRNAVITPSVFANVIMDVDDASVHVYKSLLEKAAHREESLQNPAPTPTPYHNSRSVSPAKSTRSIHWALGSTKHALFDVKGRSMKQGPYSREFTVRFMAPATWMRMKWGRQRRIVH</sequence>
<organism evidence="2 3">
    <name type="scientific">Littorina saxatilis</name>
    <dbReference type="NCBI Taxonomy" id="31220"/>
    <lineage>
        <taxon>Eukaryota</taxon>
        <taxon>Metazoa</taxon>
        <taxon>Spiralia</taxon>
        <taxon>Lophotrochozoa</taxon>
        <taxon>Mollusca</taxon>
        <taxon>Gastropoda</taxon>
        <taxon>Caenogastropoda</taxon>
        <taxon>Littorinimorpha</taxon>
        <taxon>Littorinoidea</taxon>
        <taxon>Littorinidae</taxon>
        <taxon>Littorina</taxon>
    </lineage>
</organism>
<reference evidence="2 3" key="1">
    <citation type="submission" date="2024-02" db="EMBL/GenBank/DDBJ databases">
        <title>Chromosome-scale genome assembly of the rough periwinkle Littorina saxatilis.</title>
        <authorList>
            <person name="De Jode A."/>
            <person name="Faria R."/>
            <person name="Formenti G."/>
            <person name="Sims Y."/>
            <person name="Smith T.P."/>
            <person name="Tracey A."/>
            <person name="Wood J.M.D."/>
            <person name="Zagrodzka Z.B."/>
            <person name="Johannesson K."/>
            <person name="Butlin R.K."/>
            <person name="Leder E.H."/>
        </authorList>
    </citation>
    <scope>NUCLEOTIDE SEQUENCE [LARGE SCALE GENOMIC DNA]</scope>
    <source>
        <strain evidence="2">Snail1</strain>
        <tissue evidence="2">Muscle</tissue>
    </source>
</reference>
<keyword evidence="3" id="KW-1185">Reference proteome</keyword>
<dbReference type="Proteomes" id="UP001374579">
    <property type="component" value="Unassembled WGS sequence"/>
</dbReference>
<gene>
    <name evidence="2" type="ORF">V1264_011766</name>
</gene>
<feature type="region of interest" description="Disordered" evidence="1">
    <location>
        <begin position="1"/>
        <end position="65"/>
    </location>
</feature>
<evidence type="ECO:0000313" key="3">
    <source>
        <dbReference type="Proteomes" id="UP001374579"/>
    </source>
</evidence>
<feature type="region of interest" description="Disordered" evidence="1">
    <location>
        <begin position="169"/>
        <end position="190"/>
    </location>
</feature>
<evidence type="ECO:0000256" key="1">
    <source>
        <dbReference type="SAM" id="MobiDB-lite"/>
    </source>
</evidence>
<accession>A0AAN9GKN2</accession>